<dbReference type="EMBL" id="JACEFO010002087">
    <property type="protein sequence ID" value="KAF8685317.1"/>
    <property type="molecule type" value="Genomic_DNA"/>
</dbReference>
<reference evidence="1" key="1">
    <citation type="submission" date="2020-07" db="EMBL/GenBank/DDBJ databases">
        <title>Genome sequence and genetic diversity analysis of an under-domesticated orphan crop, white fonio (Digitaria exilis).</title>
        <authorList>
            <person name="Bennetzen J.L."/>
            <person name="Chen S."/>
            <person name="Ma X."/>
            <person name="Wang X."/>
            <person name="Yssel A.E.J."/>
            <person name="Chaluvadi S.R."/>
            <person name="Johnson M."/>
            <person name="Gangashetty P."/>
            <person name="Hamidou F."/>
            <person name="Sanogo M.D."/>
            <person name="Zwaenepoel A."/>
            <person name="Wallace J."/>
            <person name="Van De Peer Y."/>
            <person name="Van Deynze A."/>
        </authorList>
    </citation>
    <scope>NUCLEOTIDE SEQUENCE</scope>
    <source>
        <tissue evidence="1">Leaves</tissue>
    </source>
</reference>
<dbReference type="Gramene" id="Dexi8B01G0013570.1">
    <property type="protein sequence ID" value="Dexi8B01G0013570.1:cds"/>
    <property type="gene ID" value="Dexi8B01G0013570"/>
</dbReference>
<dbReference type="Proteomes" id="UP000636709">
    <property type="component" value="Unassembled WGS sequence"/>
</dbReference>
<protein>
    <submittedName>
        <fullName evidence="1">Uncharacterized protein</fullName>
    </submittedName>
</protein>
<comment type="caution">
    <text evidence="1">The sequence shown here is derived from an EMBL/GenBank/DDBJ whole genome shotgun (WGS) entry which is preliminary data.</text>
</comment>
<dbReference type="AlphaFoldDB" id="A0A835B3H4"/>
<dbReference type="PANTHER" id="PTHR35166">
    <property type="entry name" value="OS05G0193700 PROTEIN-RELATED"/>
    <property type="match status" value="1"/>
</dbReference>
<keyword evidence="2" id="KW-1185">Reference proteome</keyword>
<organism evidence="1 2">
    <name type="scientific">Digitaria exilis</name>
    <dbReference type="NCBI Taxonomy" id="1010633"/>
    <lineage>
        <taxon>Eukaryota</taxon>
        <taxon>Viridiplantae</taxon>
        <taxon>Streptophyta</taxon>
        <taxon>Embryophyta</taxon>
        <taxon>Tracheophyta</taxon>
        <taxon>Spermatophyta</taxon>
        <taxon>Magnoliopsida</taxon>
        <taxon>Liliopsida</taxon>
        <taxon>Poales</taxon>
        <taxon>Poaceae</taxon>
        <taxon>PACMAD clade</taxon>
        <taxon>Panicoideae</taxon>
        <taxon>Panicodae</taxon>
        <taxon>Paniceae</taxon>
        <taxon>Anthephorinae</taxon>
        <taxon>Digitaria</taxon>
    </lineage>
</organism>
<proteinExistence type="predicted"/>
<evidence type="ECO:0000313" key="2">
    <source>
        <dbReference type="Proteomes" id="UP000636709"/>
    </source>
</evidence>
<dbReference type="PANTHER" id="PTHR35166:SF20">
    <property type="entry name" value="EXPRESSED PROTEIN"/>
    <property type="match status" value="1"/>
</dbReference>
<sequence>MATQRSSESENIAAVSTAYPAIEEKHAADVTPAAAAAAAADGTAIAKECIPGQKFRFPQKTIDWIMSQKRFVLDEDPDEYYNRMINDPDRHELYTQQFLEEERQLMRDMATLHQRTGDSLEKFQRWARYELETKGYVEVDEVYLDRRIRLQRFSKELYDAMMAVPGFIYKAQAEDLAKQVEKRLALQESNDSLRC</sequence>
<gene>
    <name evidence="1" type="ORF">HU200_044020</name>
</gene>
<accession>A0A835B3H4</accession>
<dbReference type="OrthoDB" id="694410at2759"/>
<evidence type="ECO:0000313" key="1">
    <source>
        <dbReference type="EMBL" id="KAF8685317.1"/>
    </source>
</evidence>
<name>A0A835B3H4_9POAL</name>